<comment type="caution">
    <text evidence="2">The sequence shown here is derived from an EMBL/GenBank/DDBJ whole genome shotgun (WGS) entry which is preliminary data.</text>
</comment>
<keyword evidence="1" id="KW-0472">Membrane</keyword>
<protein>
    <submittedName>
        <fullName evidence="2">Uncharacterized protein</fullName>
    </submittedName>
</protein>
<proteinExistence type="predicted"/>
<reference evidence="2 3" key="1">
    <citation type="journal article" date="2019" name="PLoS Pathog.">
        <title>Genome sequence of the bovine parasite Schistosoma bovis Tanzania.</title>
        <authorList>
            <person name="Oey H."/>
            <person name="Zakrzewski M."/>
            <person name="Gobert G."/>
            <person name="Gravermann K."/>
            <person name="Stoye J."/>
            <person name="Jones M."/>
            <person name="Mcmanus D."/>
            <person name="Krause L."/>
        </authorList>
    </citation>
    <scope>NUCLEOTIDE SEQUENCE [LARGE SCALE GENOMIC DNA]</scope>
    <source>
        <strain evidence="2 3">TAN1997</strain>
    </source>
</reference>
<gene>
    <name evidence="2" type="ORF">DC041_0002897</name>
</gene>
<dbReference type="Proteomes" id="UP000290809">
    <property type="component" value="Unassembled WGS sequence"/>
</dbReference>
<organism evidence="2 3">
    <name type="scientific">Schistosoma bovis</name>
    <name type="common">Blood fluke</name>
    <dbReference type="NCBI Taxonomy" id="6184"/>
    <lineage>
        <taxon>Eukaryota</taxon>
        <taxon>Metazoa</taxon>
        <taxon>Spiralia</taxon>
        <taxon>Lophotrochozoa</taxon>
        <taxon>Platyhelminthes</taxon>
        <taxon>Trematoda</taxon>
        <taxon>Digenea</taxon>
        <taxon>Strigeidida</taxon>
        <taxon>Schistosomatoidea</taxon>
        <taxon>Schistosomatidae</taxon>
        <taxon>Schistosoma</taxon>
    </lineage>
</organism>
<keyword evidence="1" id="KW-1133">Transmembrane helix</keyword>
<accession>A0A430Q8M8</accession>
<feature type="transmembrane region" description="Helical" evidence="1">
    <location>
        <begin position="20"/>
        <end position="37"/>
    </location>
</feature>
<dbReference type="EMBL" id="QMKO01002279">
    <property type="protein sequence ID" value="RTG84052.1"/>
    <property type="molecule type" value="Genomic_DNA"/>
</dbReference>
<evidence type="ECO:0000256" key="1">
    <source>
        <dbReference type="SAM" id="Phobius"/>
    </source>
</evidence>
<evidence type="ECO:0000313" key="2">
    <source>
        <dbReference type="EMBL" id="RTG84052.1"/>
    </source>
</evidence>
<keyword evidence="1" id="KW-0812">Transmembrane</keyword>
<sequence length="96" mass="11362">MKFSPWIPLLPNTQLYNNIIFYLLIGNINSTLHIYLLSSIECYNKVSSLFLYEVPFFFNGLFLEIRITFQIFSSSDCYENEFSYVCNWISNSKNLC</sequence>
<evidence type="ECO:0000313" key="3">
    <source>
        <dbReference type="Proteomes" id="UP000290809"/>
    </source>
</evidence>
<keyword evidence="3" id="KW-1185">Reference proteome</keyword>
<name>A0A430Q8M8_SCHBO</name>
<dbReference type="AlphaFoldDB" id="A0A430Q8M8"/>